<keyword evidence="1" id="KW-1133">Transmembrane helix</keyword>
<dbReference type="eggNOG" id="COG1285">
    <property type="taxonomic scope" value="Bacteria"/>
</dbReference>
<evidence type="ECO:0000256" key="1">
    <source>
        <dbReference type="SAM" id="Phobius"/>
    </source>
</evidence>
<feature type="transmembrane region" description="Helical" evidence="1">
    <location>
        <begin position="20"/>
        <end position="40"/>
    </location>
</feature>
<organism evidence="2 3">
    <name type="scientific">Ruminiclostridium cellobioparum subsp. termitidis CT1112</name>
    <dbReference type="NCBI Taxonomy" id="1195236"/>
    <lineage>
        <taxon>Bacteria</taxon>
        <taxon>Bacillati</taxon>
        <taxon>Bacillota</taxon>
        <taxon>Clostridia</taxon>
        <taxon>Eubacteriales</taxon>
        <taxon>Oscillospiraceae</taxon>
        <taxon>Ruminiclostridium</taxon>
    </lineage>
</organism>
<dbReference type="EMBL" id="AORV01000031">
    <property type="protein sequence ID" value="EMS72085.1"/>
    <property type="molecule type" value="Genomic_DNA"/>
</dbReference>
<dbReference type="PATRIC" id="fig|1195236.3.peg.2416"/>
<proteinExistence type="predicted"/>
<comment type="caution">
    <text evidence="2">The sequence shown here is derived from an EMBL/GenBank/DDBJ whole genome shotgun (WGS) entry which is preliminary data.</text>
</comment>
<keyword evidence="3" id="KW-1185">Reference proteome</keyword>
<keyword evidence="1" id="KW-0812">Transmembrane</keyword>
<protein>
    <recommendedName>
        <fullName evidence="4">DUF4956 domain-containing protein</fullName>
    </recommendedName>
</protein>
<dbReference type="InterPro" id="IPR032531">
    <property type="entry name" value="DUF4956"/>
</dbReference>
<evidence type="ECO:0008006" key="4">
    <source>
        <dbReference type="Google" id="ProtNLM"/>
    </source>
</evidence>
<evidence type="ECO:0000313" key="3">
    <source>
        <dbReference type="Proteomes" id="UP000014155"/>
    </source>
</evidence>
<name>S0FJ29_RUMCE</name>
<evidence type="ECO:0000313" key="2">
    <source>
        <dbReference type="EMBL" id="EMS72085.1"/>
    </source>
</evidence>
<dbReference type="Pfam" id="PF16316">
    <property type="entry name" value="DUF4956"/>
    <property type="match status" value="1"/>
</dbReference>
<dbReference type="STRING" id="1195236.CTER_2112"/>
<dbReference type="Proteomes" id="UP000014155">
    <property type="component" value="Unassembled WGS sequence"/>
</dbReference>
<dbReference type="AlphaFoldDB" id="S0FJ29"/>
<keyword evidence="1" id="KW-0472">Membrane</keyword>
<accession>S0FJ29</accession>
<reference evidence="2 3" key="1">
    <citation type="journal article" date="2013" name="Genome Announc.">
        <title>Draft Genome Sequence of the Cellulolytic, Mesophilic, Anaerobic Bacterium Clostridium termitidis Strain CT1112 (DSM 5398).</title>
        <authorList>
            <person name="Lal S."/>
            <person name="Ramachandran U."/>
            <person name="Zhang X."/>
            <person name="Munir R."/>
            <person name="Sparling R."/>
            <person name="Levin D.B."/>
        </authorList>
    </citation>
    <scope>NUCLEOTIDE SEQUENCE [LARGE SCALE GENOMIC DNA]</scope>
    <source>
        <strain evidence="2 3">CT1112</strain>
    </source>
</reference>
<gene>
    <name evidence="2" type="ORF">CTER_2112</name>
</gene>
<dbReference type="RefSeq" id="WP_004625599.1">
    <property type="nucleotide sequence ID" value="NZ_AORV01000031.1"/>
</dbReference>
<feature type="transmembrane region" description="Helical" evidence="1">
    <location>
        <begin position="100"/>
        <end position="133"/>
    </location>
</feature>
<feature type="transmembrane region" description="Helical" evidence="1">
    <location>
        <begin position="47"/>
        <end position="69"/>
    </location>
</feature>
<sequence length="230" mass="25166">MLDSIFPVSASGDTLTLSGVLAALGAALILGLIVSLAYIGTHKREGYSAGFTITLIMLPAIISIIIMLIGNNVARAFSLAGAFSLIRFRSAPGDPKDIAYVFFSLAVGLACGMGYLAYGTIFVIVLCLVMALLHNFKFGNPGNACMLLKITIPEDLNFQGLFDDILERYTTSWNMKRVKTTDFGTIFEIVYIINLKSVNEQKQFIDELRCRNGNLNISLTLKEYEDRVAV</sequence>